<dbReference type="PANTHER" id="PTHR42789:SF1">
    <property type="entry name" value="D-ISOMER SPECIFIC 2-HYDROXYACID DEHYDROGENASE FAMILY PROTEIN (AFU_ORTHOLOGUE AFUA_6G10090)"/>
    <property type="match status" value="1"/>
</dbReference>
<evidence type="ECO:0000256" key="1">
    <source>
        <dbReference type="ARBA" id="ARBA00005854"/>
    </source>
</evidence>
<organism evidence="7 8">
    <name type="scientific">Vibrio fortis</name>
    <dbReference type="NCBI Taxonomy" id="212667"/>
    <lineage>
        <taxon>Bacteria</taxon>
        <taxon>Pseudomonadati</taxon>
        <taxon>Pseudomonadota</taxon>
        <taxon>Gammaproteobacteria</taxon>
        <taxon>Vibrionales</taxon>
        <taxon>Vibrionaceae</taxon>
        <taxon>Vibrio</taxon>
    </lineage>
</organism>
<comment type="caution">
    <text evidence="7">The sequence shown here is derived from an EMBL/GenBank/DDBJ whole genome shotgun (WGS) entry which is preliminary data.</text>
</comment>
<proteinExistence type="inferred from homology"/>
<evidence type="ECO:0000313" key="7">
    <source>
        <dbReference type="EMBL" id="KAB0300165.1"/>
    </source>
</evidence>
<keyword evidence="3" id="KW-0520">NAD</keyword>
<name>A0A5N3S273_9VIBR</name>
<dbReference type="GO" id="GO:0016616">
    <property type="term" value="F:oxidoreductase activity, acting on the CH-OH group of donors, NAD or NADP as acceptor"/>
    <property type="evidence" value="ECO:0007669"/>
    <property type="project" value="InterPro"/>
</dbReference>
<evidence type="ECO:0000256" key="4">
    <source>
        <dbReference type="RuleBase" id="RU003719"/>
    </source>
</evidence>
<comment type="similarity">
    <text evidence="1 4">Belongs to the D-isomer specific 2-hydroxyacid dehydrogenase family.</text>
</comment>
<feature type="domain" description="D-isomer specific 2-hydroxyacid dehydrogenase NAD-binding" evidence="6">
    <location>
        <begin position="110"/>
        <end position="288"/>
    </location>
</feature>
<evidence type="ECO:0000259" key="6">
    <source>
        <dbReference type="Pfam" id="PF02826"/>
    </source>
</evidence>
<dbReference type="Gene3D" id="3.40.50.720">
    <property type="entry name" value="NAD(P)-binding Rossmann-like Domain"/>
    <property type="match status" value="2"/>
</dbReference>
<evidence type="ECO:0000313" key="8">
    <source>
        <dbReference type="Proteomes" id="UP000326687"/>
    </source>
</evidence>
<reference evidence="7 8" key="1">
    <citation type="submission" date="2019-09" db="EMBL/GenBank/DDBJ databases">
        <title>Vibrio Fortis S7-72.</title>
        <authorList>
            <person name="Das S.K."/>
        </authorList>
    </citation>
    <scope>NUCLEOTIDE SEQUENCE [LARGE SCALE GENOMIC DNA]</scope>
    <source>
        <strain evidence="7 8">S7-72</strain>
    </source>
</reference>
<dbReference type="InterPro" id="IPR050857">
    <property type="entry name" value="D-2-hydroxyacid_DH"/>
</dbReference>
<evidence type="ECO:0000259" key="5">
    <source>
        <dbReference type="Pfam" id="PF00389"/>
    </source>
</evidence>
<dbReference type="RefSeq" id="WP_150897571.1">
    <property type="nucleotide sequence ID" value="NZ_VXDD01000005.1"/>
</dbReference>
<dbReference type="PANTHER" id="PTHR42789">
    <property type="entry name" value="D-ISOMER SPECIFIC 2-HYDROXYACID DEHYDROGENASE FAMILY PROTEIN (AFU_ORTHOLOGUE AFUA_6G10090)"/>
    <property type="match status" value="1"/>
</dbReference>
<dbReference type="InterPro" id="IPR036291">
    <property type="entry name" value="NAD(P)-bd_dom_sf"/>
</dbReference>
<dbReference type="Pfam" id="PF00389">
    <property type="entry name" value="2-Hacid_dh"/>
    <property type="match status" value="1"/>
</dbReference>
<dbReference type="SUPFAM" id="SSF52283">
    <property type="entry name" value="Formate/glycerate dehydrogenase catalytic domain-like"/>
    <property type="match status" value="1"/>
</dbReference>
<dbReference type="GO" id="GO:0051287">
    <property type="term" value="F:NAD binding"/>
    <property type="evidence" value="ECO:0007669"/>
    <property type="project" value="InterPro"/>
</dbReference>
<dbReference type="Proteomes" id="UP000326687">
    <property type="component" value="Unassembled WGS sequence"/>
</dbReference>
<dbReference type="Pfam" id="PF02826">
    <property type="entry name" value="2-Hacid_dh_C"/>
    <property type="match status" value="1"/>
</dbReference>
<sequence>MKIAVLDDYQNAVQDLDCFGLLEGLDVTVFNETYSEQELVEKLASVQALVLIRERTQITESLLSKLPNLEVISQTGKVSNHIDVQLCEKYGVKVLEGRGSPVAPSELCWALIMAASRHIPSYTSNLANDQWQSSGSLGLGRTLKGLKLGIWGYGKIGQRIAQYAKAFEMSVVVWGSQASRDLAKSHGFEASESKRAFFQQVDVLSLHLRLNEATRGCVTAEDLASMKLDSLFVNTSRSELVETDALFNELKSNPSKRAAVDVFDCEPATKSTEPLLSLPNVTATPHLGYVEQGSYELYFKIAFENLVAYVSENEALEEACD</sequence>
<feature type="domain" description="D-isomer specific 2-hydroxyacid dehydrogenase catalytic" evidence="5">
    <location>
        <begin position="18"/>
        <end position="314"/>
    </location>
</feature>
<protein>
    <submittedName>
        <fullName evidence="7">D-2-hydroxyacid dehydrogenase family protein</fullName>
    </submittedName>
</protein>
<dbReference type="AlphaFoldDB" id="A0A5N3S273"/>
<keyword evidence="2 4" id="KW-0560">Oxidoreductase</keyword>
<evidence type="ECO:0000256" key="3">
    <source>
        <dbReference type="ARBA" id="ARBA00023027"/>
    </source>
</evidence>
<gene>
    <name evidence="7" type="ORF">F2Z80_24005</name>
</gene>
<accession>A0A5N3S273</accession>
<dbReference type="InterPro" id="IPR006140">
    <property type="entry name" value="D-isomer_DH_NAD-bd"/>
</dbReference>
<dbReference type="CDD" id="cd12169">
    <property type="entry name" value="PGDH_like_1"/>
    <property type="match status" value="1"/>
</dbReference>
<evidence type="ECO:0000256" key="2">
    <source>
        <dbReference type="ARBA" id="ARBA00023002"/>
    </source>
</evidence>
<dbReference type="EMBL" id="VXDD01000005">
    <property type="protein sequence ID" value="KAB0300165.1"/>
    <property type="molecule type" value="Genomic_DNA"/>
</dbReference>
<dbReference type="InterPro" id="IPR006139">
    <property type="entry name" value="D-isomer_2_OHA_DH_cat_dom"/>
</dbReference>
<dbReference type="SUPFAM" id="SSF51735">
    <property type="entry name" value="NAD(P)-binding Rossmann-fold domains"/>
    <property type="match status" value="1"/>
</dbReference>